<dbReference type="RefSeq" id="WP_090854327.1">
    <property type="nucleotide sequence ID" value="NZ_FNJU01000005.1"/>
</dbReference>
<dbReference type="OrthoDB" id="1766664at2"/>
<gene>
    <name evidence="1" type="ORF">SAMN05216565_105112</name>
</gene>
<keyword evidence="1" id="KW-0808">Transferase</keyword>
<keyword evidence="2" id="KW-1185">Reference proteome</keyword>
<dbReference type="EMBL" id="FNJU01000005">
    <property type="protein sequence ID" value="SDP68718.1"/>
    <property type="molecule type" value="Genomic_DNA"/>
</dbReference>
<dbReference type="SUPFAM" id="SSF52540">
    <property type="entry name" value="P-loop containing nucleoside triphosphate hydrolases"/>
    <property type="match status" value="1"/>
</dbReference>
<dbReference type="GO" id="GO:0043752">
    <property type="term" value="F:adenosylcobinamide kinase activity"/>
    <property type="evidence" value="ECO:0007669"/>
    <property type="project" value="InterPro"/>
</dbReference>
<evidence type="ECO:0000313" key="1">
    <source>
        <dbReference type="EMBL" id="SDP68718.1"/>
    </source>
</evidence>
<dbReference type="GO" id="GO:0009236">
    <property type="term" value="P:cobalamin biosynthetic process"/>
    <property type="evidence" value="ECO:0007669"/>
    <property type="project" value="UniProtKB-UniPathway"/>
</dbReference>
<proteinExistence type="predicted"/>
<keyword evidence="1" id="KW-0548">Nucleotidyltransferase</keyword>
<dbReference type="Pfam" id="PF02283">
    <property type="entry name" value="CobU"/>
    <property type="match status" value="1"/>
</dbReference>
<dbReference type="Gene3D" id="3.40.50.300">
    <property type="entry name" value="P-loop containing nucleotide triphosphate hydrolases"/>
    <property type="match status" value="1"/>
</dbReference>
<reference evidence="2" key="1">
    <citation type="submission" date="2016-10" db="EMBL/GenBank/DDBJ databases">
        <authorList>
            <person name="Varghese N."/>
            <person name="Submissions S."/>
        </authorList>
    </citation>
    <scope>NUCLEOTIDE SEQUENCE [LARGE SCALE GENOMIC DNA]</scope>
    <source>
        <strain evidence="2">IBRC-M10078</strain>
    </source>
</reference>
<keyword evidence="1" id="KW-0418">Kinase</keyword>
<dbReference type="InterPro" id="IPR003203">
    <property type="entry name" value="CobU/CobP"/>
</dbReference>
<evidence type="ECO:0000313" key="2">
    <source>
        <dbReference type="Proteomes" id="UP000199159"/>
    </source>
</evidence>
<dbReference type="Proteomes" id="UP000199159">
    <property type="component" value="Unassembled WGS sequence"/>
</dbReference>
<dbReference type="UniPathway" id="UPA00148">
    <property type="reaction ID" value="UER00236"/>
</dbReference>
<dbReference type="GO" id="GO:0000166">
    <property type="term" value="F:nucleotide binding"/>
    <property type="evidence" value="ECO:0007669"/>
    <property type="project" value="InterPro"/>
</dbReference>
<dbReference type="InterPro" id="IPR027417">
    <property type="entry name" value="P-loop_NTPase"/>
</dbReference>
<dbReference type="STRING" id="930152.SAMN05216565_105112"/>
<dbReference type="AlphaFoldDB" id="A0A1H0URX2"/>
<organism evidence="1 2">
    <name type="scientific">Litchfieldia salsa</name>
    <dbReference type="NCBI Taxonomy" id="930152"/>
    <lineage>
        <taxon>Bacteria</taxon>
        <taxon>Bacillati</taxon>
        <taxon>Bacillota</taxon>
        <taxon>Bacilli</taxon>
        <taxon>Bacillales</taxon>
        <taxon>Bacillaceae</taxon>
        <taxon>Litchfieldia</taxon>
    </lineage>
</organism>
<protein>
    <submittedName>
        <fullName evidence="1">Adenosylcobinamide kinase /adenosylcobinamide-phosphate guanylyltransferase</fullName>
    </submittedName>
</protein>
<accession>A0A1H0URX2</accession>
<dbReference type="GO" id="GO:0016779">
    <property type="term" value="F:nucleotidyltransferase activity"/>
    <property type="evidence" value="ECO:0007669"/>
    <property type="project" value="UniProtKB-KW"/>
</dbReference>
<sequence>MQLVIGGAFSGKRKWVRETYGNCSWISAYNGDRIEDWETKWEKNTTLVLEGWEQWISSELEKGDTINEIRNEINVFFLRLLEEERNRNSQITLIMLEIGKGIVPLQKDERSLRDLSGWIAQDAASLSTEVYYMWNGLSKRMK</sequence>
<name>A0A1H0URX2_9BACI</name>